<organism evidence="13 14">
    <name type="scientific">Rhizobium lemnae</name>
    <dbReference type="NCBI Taxonomy" id="1214924"/>
    <lineage>
        <taxon>Bacteria</taxon>
        <taxon>Pseudomonadati</taxon>
        <taxon>Pseudomonadota</taxon>
        <taxon>Alphaproteobacteria</taxon>
        <taxon>Hyphomicrobiales</taxon>
        <taxon>Rhizobiaceae</taxon>
        <taxon>Rhizobium/Agrobacterium group</taxon>
        <taxon>Rhizobium</taxon>
    </lineage>
</organism>
<feature type="domain" description="Multidrug resistance protein MdtA-like beta-barrel" evidence="11">
    <location>
        <begin position="263"/>
        <end position="341"/>
    </location>
</feature>
<dbReference type="RefSeq" id="WP_247260221.1">
    <property type="nucleotide sequence ID" value="NZ_JALJQZ010000007.1"/>
</dbReference>
<evidence type="ECO:0000259" key="10">
    <source>
        <dbReference type="Pfam" id="PF25917"/>
    </source>
</evidence>
<dbReference type="InterPro" id="IPR058627">
    <property type="entry name" value="MdtA-like_C"/>
</dbReference>
<name>A0ABV8E5G3_9HYPH</name>
<evidence type="ECO:0000313" key="14">
    <source>
        <dbReference type="Proteomes" id="UP001595697"/>
    </source>
</evidence>
<dbReference type="Gene3D" id="2.40.420.20">
    <property type="match status" value="1"/>
</dbReference>
<dbReference type="Pfam" id="PF25876">
    <property type="entry name" value="HH_MFP_RND"/>
    <property type="match status" value="1"/>
</dbReference>
<feature type="domain" description="Multidrug resistance protein MdtA-like barrel-sandwich hybrid" evidence="10">
    <location>
        <begin position="121"/>
        <end position="258"/>
    </location>
</feature>
<evidence type="ECO:0000256" key="6">
    <source>
        <dbReference type="ARBA" id="ARBA00023136"/>
    </source>
</evidence>
<dbReference type="InterPro" id="IPR058626">
    <property type="entry name" value="MdtA-like_b-barrel"/>
</dbReference>
<dbReference type="Pfam" id="PF25944">
    <property type="entry name" value="Beta-barrel_RND"/>
    <property type="match status" value="1"/>
</dbReference>
<dbReference type="Pfam" id="PF25917">
    <property type="entry name" value="BSH_RND"/>
    <property type="match status" value="1"/>
</dbReference>
<dbReference type="InterPro" id="IPR058624">
    <property type="entry name" value="MdtA-like_HH"/>
</dbReference>
<dbReference type="Gene3D" id="2.40.50.100">
    <property type="match status" value="1"/>
</dbReference>
<evidence type="ECO:0000259" key="12">
    <source>
        <dbReference type="Pfam" id="PF25967"/>
    </source>
</evidence>
<proteinExistence type="inferred from homology"/>
<feature type="domain" description="Multidrug resistance protein MdtA-like C-terminal permuted SH3" evidence="12">
    <location>
        <begin position="350"/>
        <end position="406"/>
    </location>
</feature>
<keyword evidence="8" id="KW-0732">Signal</keyword>
<sequence>MKKILSSVAVLAILAASAVFYRDQLPEQLRPPTWHQLALAAGLKSDRPEPAAADGSRRQGGQKPGSGETAQANGEGRGQGQGQNRRGGGGPSSVKTVAVTSGTLPMDVVATGFAEAADTTTIAALQSGPVVEILAKDGQEVKKGDVIARQDDRTARALVAKDQANLASDQAALAQADAAFARTQNLLKQNVQSEQSYEQAKATRDSAAAKVEADKATLSSDQIALGNLELKAPYDGRLGNIAISPGAYLSAGASVVTITRYDPIYVNFRMAQRYLPQLHAGLKSGVKVDADPSATGGVADQGMLSFFDNNVDQASGTVLAKAEFKNDSALLWPGESLNVTVHFVTDTKSLIVPTVAVRQGADGPFVYTVDDKSKVHATKIALARTNGDQAAIAAGLTEGQHIVVEGQVQLADGQTIVEQFSGGQTAAKPALTEQAALIEGAKP</sequence>
<evidence type="ECO:0000259" key="11">
    <source>
        <dbReference type="Pfam" id="PF25944"/>
    </source>
</evidence>
<reference evidence="14" key="1">
    <citation type="journal article" date="2019" name="Int. J. Syst. Evol. Microbiol.">
        <title>The Global Catalogue of Microorganisms (GCM) 10K type strain sequencing project: providing services to taxonomists for standard genome sequencing and annotation.</title>
        <authorList>
            <consortium name="The Broad Institute Genomics Platform"/>
            <consortium name="The Broad Institute Genome Sequencing Center for Infectious Disease"/>
            <person name="Wu L."/>
            <person name="Ma J."/>
        </authorList>
    </citation>
    <scope>NUCLEOTIDE SEQUENCE [LARGE SCALE GENOMIC DNA]</scope>
    <source>
        <strain evidence="14">TBRC 5781</strain>
    </source>
</reference>
<dbReference type="Gene3D" id="2.40.30.170">
    <property type="match status" value="1"/>
</dbReference>
<keyword evidence="14" id="KW-1185">Reference proteome</keyword>
<dbReference type="SUPFAM" id="SSF111369">
    <property type="entry name" value="HlyD-like secretion proteins"/>
    <property type="match status" value="1"/>
</dbReference>
<evidence type="ECO:0000313" key="13">
    <source>
        <dbReference type="EMBL" id="MFC3966682.1"/>
    </source>
</evidence>
<evidence type="ECO:0000256" key="4">
    <source>
        <dbReference type="ARBA" id="ARBA00022475"/>
    </source>
</evidence>
<accession>A0ABV8E5G3</accession>
<feature type="region of interest" description="Disordered" evidence="7">
    <location>
        <begin position="44"/>
        <end position="97"/>
    </location>
</feature>
<keyword evidence="3" id="KW-0813">Transport</keyword>
<keyword evidence="4" id="KW-1003">Cell membrane</keyword>
<evidence type="ECO:0000259" key="9">
    <source>
        <dbReference type="Pfam" id="PF25876"/>
    </source>
</evidence>
<evidence type="ECO:0000256" key="2">
    <source>
        <dbReference type="ARBA" id="ARBA00009477"/>
    </source>
</evidence>
<feature type="signal peptide" evidence="8">
    <location>
        <begin position="1"/>
        <end position="21"/>
    </location>
</feature>
<dbReference type="PANTHER" id="PTHR30469">
    <property type="entry name" value="MULTIDRUG RESISTANCE PROTEIN MDTA"/>
    <property type="match status" value="1"/>
</dbReference>
<dbReference type="Proteomes" id="UP001595697">
    <property type="component" value="Unassembled WGS sequence"/>
</dbReference>
<evidence type="ECO:0000256" key="1">
    <source>
        <dbReference type="ARBA" id="ARBA00004236"/>
    </source>
</evidence>
<evidence type="ECO:0000256" key="3">
    <source>
        <dbReference type="ARBA" id="ARBA00022448"/>
    </source>
</evidence>
<dbReference type="InterPro" id="IPR006143">
    <property type="entry name" value="RND_pump_MFP"/>
</dbReference>
<dbReference type="Gene3D" id="1.10.287.470">
    <property type="entry name" value="Helix hairpin bin"/>
    <property type="match status" value="1"/>
</dbReference>
<evidence type="ECO:0000256" key="8">
    <source>
        <dbReference type="SAM" id="SignalP"/>
    </source>
</evidence>
<dbReference type="InterPro" id="IPR058625">
    <property type="entry name" value="MdtA-like_BSH"/>
</dbReference>
<dbReference type="Pfam" id="PF25967">
    <property type="entry name" value="RND-MFP_C"/>
    <property type="match status" value="1"/>
</dbReference>
<evidence type="ECO:0000256" key="5">
    <source>
        <dbReference type="ARBA" id="ARBA00022519"/>
    </source>
</evidence>
<dbReference type="EMBL" id="JBHSBD010000003">
    <property type="protein sequence ID" value="MFC3966682.1"/>
    <property type="molecule type" value="Genomic_DNA"/>
</dbReference>
<dbReference type="PANTHER" id="PTHR30469:SF36">
    <property type="entry name" value="BLL3903 PROTEIN"/>
    <property type="match status" value="1"/>
</dbReference>
<comment type="subcellular location">
    <subcellularLocation>
        <location evidence="1">Cell membrane</location>
    </subcellularLocation>
</comment>
<comment type="caution">
    <text evidence="13">The sequence shown here is derived from an EMBL/GenBank/DDBJ whole genome shotgun (WGS) entry which is preliminary data.</text>
</comment>
<protein>
    <submittedName>
        <fullName evidence="13">Efflux RND transporter periplasmic adaptor subunit</fullName>
    </submittedName>
</protein>
<keyword evidence="6" id="KW-0472">Membrane</keyword>
<dbReference type="NCBIfam" id="TIGR01730">
    <property type="entry name" value="RND_mfp"/>
    <property type="match status" value="1"/>
</dbReference>
<keyword evidence="5" id="KW-0997">Cell inner membrane</keyword>
<comment type="similarity">
    <text evidence="2">Belongs to the membrane fusion protein (MFP) (TC 8.A.1) family.</text>
</comment>
<gene>
    <name evidence="13" type="ORF">ACFOVS_00740</name>
</gene>
<feature type="chain" id="PRO_5045691630" evidence="8">
    <location>
        <begin position="22"/>
        <end position="443"/>
    </location>
</feature>
<feature type="domain" description="Multidrug resistance protein MdtA-like alpha-helical hairpin" evidence="9">
    <location>
        <begin position="161"/>
        <end position="225"/>
    </location>
</feature>
<evidence type="ECO:0000256" key="7">
    <source>
        <dbReference type="SAM" id="MobiDB-lite"/>
    </source>
</evidence>
<feature type="compositionally biased region" description="Gly residues" evidence="7">
    <location>
        <begin position="75"/>
        <end position="91"/>
    </location>
</feature>